<reference evidence="5 6" key="1">
    <citation type="submission" date="2016-10" db="EMBL/GenBank/DDBJ databases">
        <title>Draft genome sequence of Coniochaeta ligniaria NRRL30616, a lignocellulolytic fungus for bioabatement of inhibitors in plant biomass hydrolysates.</title>
        <authorList>
            <consortium name="DOE Joint Genome Institute"/>
            <person name="Jimenez D.J."/>
            <person name="Hector R.E."/>
            <person name="Riley R."/>
            <person name="Sun H."/>
            <person name="Grigoriev I.V."/>
            <person name="Van Elsas J.D."/>
            <person name="Nichols N.N."/>
        </authorList>
    </citation>
    <scope>NUCLEOTIDE SEQUENCE [LARGE SCALE GENOMIC DNA]</scope>
    <source>
        <strain evidence="5 6">NRRL 30616</strain>
    </source>
</reference>
<dbReference type="PANTHER" id="PTHR43180:SF33">
    <property type="entry name" value="15-HYDROXYPROSTAGLANDIN DEHYDROGENASE [NAD(+)]-LIKE"/>
    <property type="match status" value="1"/>
</dbReference>
<dbReference type="STRING" id="1408157.A0A1J7J082"/>
<sequence length="297" mass="32292">MSAIDIAPDSPVFSDVRGKVVILTGGATGIGAATVRLLNEHGAIVSFLDVNRAVGEELAAELGDNVHFFHGSVTTWEDQLKVFEWTVERYGRVDIVLANAGIDEVVEDAFADNFDESGKLQAPTLIVLDVTLRGVIFTVKLALSYFRRLKIRGSIVATGSAASYLDTPGIPVYNGAKHGVIGLVRSLRDSLKEEGLIRANVVAPSFTATSFTKNLIHFWKREGLPINEPVEVARAILFLAVNPDYHGKSLYVAAGTYTELEGSILATQEQWLGKQNTAWVNLRKAKNLKMGKPEDNV</sequence>
<dbReference type="PANTHER" id="PTHR43180">
    <property type="entry name" value="3-OXOACYL-(ACYL-CARRIER-PROTEIN) REDUCTASE (AFU_ORTHOLOGUE AFUA_6G11210)"/>
    <property type="match status" value="1"/>
</dbReference>
<name>A0A1J7J082_9PEZI</name>
<evidence type="ECO:0000313" key="5">
    <source>
        <dbReference type="EMBL" id="OIW22556.1"/>
    </source>
</evidence>
<dbReference type="PROSITE" id="PS00061">
    <property type="entry name" value="ADH_SHORT"/>
    <property type="match status" value="1"/>
</dbReference>
<dbReference type="PRINTS" id="PR00080">
    <property type="entry name" value="SDRFAMILY"/>
</dbReference>
<dbReference type="Gene3D" id="3.40.50.720">
    <property type="entry name" value="NAD(P)-binding Rossmann-like Domain"/>
    <property type="match status" value="1"/>
</dbReference>
<proteinExistence type="inferred from homology"/>
<evidence type="ECO:0000256" key="3">
    <source>
        <dbReference type="ARBA" id="ARBA00023002"/>
    </source>
</evidence>
<dbReference type="InterPro" id="IPR002347">
    <property type="entry name" value="SDR_fam"/>
</dbReference>
<keyword evidence="6" id="KW-1185">Reference proteome</keyword>
<organism evidence="5 6">
    <name type="scientific">Coniochaeta ligniaria NRRL 30616</name>
    <dbReference type="NCBI Taxonomy" id="1408157"/>
    <lineage>
        <taxon>Eukaryota</taxon>
        <taxon>Fungi</taxon>
        <taxon>Dikarya</taxon>
        <taxon>Ascomycota</taxon>
        <taxon>Pezizomycotina</taxon>
        <taxon>Sordariomycetes</taxon>
        <taxon>Sordariomycetidae</taxon>
        <taxon>Coniochaetales</taxon>
        <taxon>Coniochaetaceae</taxon>
        <taxon>Coniochaeta</taxon>
    </lineage>
</organism>
<protein>
    <submittedName>
        <fullName evidence="5">NAD(P)-binding protein</fullName>
    </submittedName>
</protein>
<evidence type="ECO:0000256" key="1">
    <source>
        <dbReference type="ARBA" id="ARBA00006484"/>
    </source>
</evidence>
<dbReference type="EMBL" id="KV875112">
    <property type="protein sequence ID" value="OIW22556.1"/>
    <property type="molecule type" value="Genomic_DNA"/>
</dbReference>
<dbReference type="InterPro" id="IPR036291">
    <property type="entry name" value="NAD(P)-bd_dom_sf"/>
</dbReference>
<evidence type="ECO:0000313" key="6">
    <source>
        <dbReference type="Proteomes" id="UP000182658"/>
    </source>
</evidence>
<dbReference type="Proteomes" id="UP000182658">
    <property type="component" value="Unassembled WGS sequence"/>
</dbReference>
<dbReference type="InterPro" id="IPR020904">
    <property type="entry name" value="Sc_DH/Rdtase_CS"/>
</dbReference>
<keyword evidence="3" id="KW-0560">Oxidoreductase</keyword>
<dbReference type="OrthoDB" id="37659at2759"/>
<evidence type="ECO:0000256" key="2">
    <source>
        <dbReference type="ARBA" id="ARBA00022857"/>
    </source>
</evidence>
<keyword evidence="2" id="KW-0521">NADP</keyword>
<dbReference type="SUPFAM" id="SSF51735">
    <property type="entry name" value="NAD(P)-binding Rossmann-fold domains"/>
    <property type="match status" value="1"/>
</dbReference>
<dbReference type="Pfam" id="PF00106">
    <property type="entry name" value="adh_short"/>
    <property type="match status" value="1"/>
</dbReference>
<dbReference type="AlphaFoldDB" id="A0A1J7J082"/>
<dbReference type="InParanoid" id="A0A1J7J082"/>
<gene>
    <name evidence="5" type="ORF">CONLIGDRAFT_638181</name>
</gene>
<dbReference type="GO" id="GO:0016491">
    <property type="term" value="F:oxidoreductase activity"/>
    <property type="evidence" value="ECO:0007669"/>
    <property type="project" value="UniProtKB-KW"/>
</dbReference>
<evidence type="ECO:0000256" key="4">
    <source>
        <dbReference type="RuleBase" id="RU000363"/>
    </source>
</evidence>
<comment type="similarity">
    <text evidence="1 4">Belongs to the short-chain dehydrogenases/reductases (SDR) family.</text>
</comment>
<dbReference type="PRINTS" id="PR00081">
    <property type="entry name" value="GDHRDH"/>
</dbReference>
<accession>A0A1J7J082</accession>